<evidence type="ECO:0000313" key="2">
    <source>
        <dbReference type="EMBL" id="MDQ0275451.1"/>
    </source>
</evidence>
<gene>
    <name evidence="2" type="ORF">J2S72_001478</name>
</gene>
<name>A0ABU0AXC6_9FIRM</name>
<feature type="transmembrane region" description="Helical" evidence="1">
    <location>
        <begin position="132"/>
        <end position="156"/>
    </location>
</feature>
<proteinExistence type="predicted"/>
<dbReference type="Pfam" id="PF07456">
    <property type="entry name" value="Hpre_diP_synt_I"/>
    <property type="match status" value="1"/>
</dbReference>
<dbReference type="RefSeq" id="WP_023055906.1">
    <property type="nucleotide sequence ID" value="NZ_JAUSTN010000007.1"/>
</dbReference>
<keyword evidence="1" id="KW-0812">Transmembrane</keyword>
<dbReference type="EMBL" id="JAUSTN010000007">
    <property type="protein sequence ID" value="MDQ0275451.1"/>
    <property type="molecule type" value="Genomic_DNA"/>
</dbReference>
<reference evidence="2 3" key="1">
    <citation type="submission" date="2023-07" db="EMBL/GenBank/DDBJ databases">
        <title>Genomic Encyclopedia of Type Strains, Phase IV (KMG-IV): sequencing the most valuable type-strain genomes for metagenomic binning, comparative biology and taxonomic classification.</title>
        <authorList>
            <person name="Goeker M."/>
        </authorList>
    </citation>
    <scope>NUCLEOTIDE SEQUENCE [LARGE SCALE GENOMIC DNA]</scope>
    <source>
        <strain evidence="2 3">DSM 22616</strain>
    </source>
</reference>
<keyword evidence="1" id="KW-0472">Membrane</keyword>
<dbReference type="Proteomes" id="UP001236559">
    <property type="component" value="Unassembled WGS sequence"/>
</dbReference>
<protein>
    <submittedName>
        <fullName evidence="2">Heptaprenyl diphosphate synthase</fullName>
        <ecNumber evidence="2">2.5.1.30</ecNumber>
    </submittedName>
</protein>
<organism evidence="2 3">
    <name type="scientific">Peptoniphilus koenoeneniae</name>
    <dbReference type="NCBI Taxonomy" id="507751"/>
    <lineage>
        <taxon>Bacteria</taxon>
        <taxon>Bacillati</taxon>
        <taxon>Bacillota</taxon>
        <taxon>Tissierellia</taxon>
        <taxon>Tissierellales</taxon>
        <taxon>Peptoniphilaceae</taxon>
        <taxon>Peptoniphilus</taxon>
    </lineage>
</organism>
<evidence type="ECO:0000256" key="1">
    <source>
        <dbReference type="SAM" id="Phobius"/>
    </source>
</evidence>
<dbReference type="EC" id="2.5.1.30" evidence="2"/>
<dbReference type="Gene3D" id="1.10.1760.20">
    <property type="match status" value="1"/>
</dbReference>
<dbReference type="InterPro" id="IPR010898">
    <property type="entry name" value="Hpre_diP_synth_I"/>
</dbReference>
<dbReference type="InterPro" id="IPR014535">
    <property type="entry name" value="Hpre_diP_synt_I"/>
</dbReference>
<feature type="transmembrane region" description="Helical" evidence="1">
    <location>
        <begin position="34"/>
        <end position="53"/>
    </location>
</feature>
<accession>A0ABU0AXC6</accession>
<dbReference type="GO" id="GO:0000010">
    <property type="term" value="F:heptaprenyl diphosphate synthase activity"/>
    <property type="evidence" value="ECO:0007669"/>
    <property type="project" value="UniProtKB-EC"/>
</dbReference>
<keyword evidence="1" id="KW-1133">Transmembrane helix</keyword>
<keyword evidence="2" id="KW-0808">Transferase</keyword>
<sequence length="168" mass="17958">MKTKKWVFLSLLTALGLVLGLFESQIPLPIPVPGARLGLSNMVVLITISVFGYREGFAIALLKSLVLVLITGGVSSFIFSFTGALLSSIAMILAHKFLLGKISLIGISEIGSFFHNFGQIAAATFVLKSSAIFAYFPFLVITGIFTGYFVGLGSIYGSESLNKIKAVR</sequence>
<feature type="transmembrane region" description="Helical" evidence="1">
    <location>
        <begin position="65"/>
        <end position="94"/>
    </location>
</feature>
<keyword evidence="3" id="KW-1185">Reference proteome</keyword>
<comment type="caution">
    <text evidence="2">The sequence shown here is derived from an EMBL/GenBank/DDBJ whole genome shotgun (WGS) entry which is preliminary data.</text>
</comment>
<dbReference type="PIRSF" id="PIRSF027391">
    <property type="entry name" value="Hpre_diP_synt_I"/>
    <property type="match status" value="1"/>
</dbReference>
<evidence type="ECO:0000313" key="3">
    <source>
        <dbReference type="Proteomes" id="UP001236559"/>
    </source>
</evidence>